<keyword evidence="1" id="KW-0547">Nucleotide-binding</keyword>
<evidence type="ECO:0000313" key="6">
    <source>
        <dbReference type="Proteomes" id="UP000215289"/>
    </source>
</evidence>
<dbReference type="InterPro" id="IPR000845">
    <property type="entry name" value="Nucleoside_phosphorylase_d"/>
</dbReference>
<evidence type="ECO:0000256" key="2">
    <source>
        <dbReference type="ARBA" id="ARBA00022840"/>
    </source>
</evidence>
<gene>
    <name evidence="5" type="ORF">CFD26_101968</name>
</gene>
<dbReference type="Pfam" id="PF00005">
    <property type="entry name" value="ABC_tran"/>
    <property type="match status" value="1"/>
</dbReference>
<dbReference type="STRING" id="1245748.A0A421CTX7"/>
<dbReference type="InterPro" id="IPR003439">
    <property type="entry name" value="ABC_transporter-like_ATP-bd"/>
</dbReference>
<dbReference type="EMBL" id="NIDN02000369">
    <property type="protein sequence ID" value="RLL93200.1"/>
    <property type="molecule type" value="Genomic_DNA"/>
</dbReference>
<accession>A0A421CTX7</accession>
<feature type="region of interest" description="Disordered" evidence="3">
    <location>
        <begin position="306"/>
        <end position="328"/>
    </location>
</feature>
<dbReference type="PANTHER" id="PTHR46082:SF6">
    <property type="entry name" value="AAA+ ATPASE DOMAIN-CONTAINING PROTEIN-RELATED"/>
    <property type="match status" value="1"/>
</dbReference>
<keyword evidence="6" id="KW-1185">Reference proteome</keyword>
<dbReference type="SUPFAM" id="SSF53167">
    <property type="entry name" value="Purine and uridine phosphorylases"/>
    <property type="match status" value="1"/>
</dbReference>
<organism evidence="5 6">
    <name type="scientific">Aspergillus turcosus</name>
    <dbReference type="NCBI Taxonomy" id="1245748"/>
    <lineage>
        <taxon>Eukaryota</taxon>
        <taxon>Fungi</taxon>
        <taxon>Dikarya</taxon>
        <taxon>Ascomycota</taxon>
        <taxon>Pezizomycotina</taxon>
        <taxon>Eurotiomycetes</taxon>
        <taxon>Eurotiomycetidae</taxon>
        <taxon>Eurotiales</taxon>
        <taxon>Aspergillaceae</taxon>
        <taxon>Aspergillus</taxon>
        <taxon>Aspergillus subgen. Fumigati</taxon>
    </lineage>
</organism>
<protein>
    <recommendedName>
        <fullName evidence="4">ABC transporter domain-containing protein</fullName>
    </recommendedName>
</protein>
<dbReference type="Gene3D" id="3.40.50.300">
    <property type="entry name" value="P-loop containing nucleotide triphosphate hydrolases"/>
    <property type="match status" value="2"/>
</dbReference>
<evidence type="ECO:0000256" key="1">
    <source>
        <dbReference type="ARBA" id="ARBA00022741"/>
    </source>
</evidence>
<dbReference type="GO" id="GO:0009116">
    <property type="term" value="P:nucleoside metabolic process"/>
    <property type="evidence" value="ECO:0007669"/>
    <property type="project" value="InterPro"/>
</dbReference>
<dbReference type="PANTHER" id="PTHR46082">
    <property type="entry name" value="ATP/GTP-BINDING PROTEIN-RELATED"/>
    <property type="match status" value="1"/>
</dbReference>
<dbReference type="InterPro" id="IPR035994">
    <property type="entry name" value="Nucleoside_phosphorylase_sf"/>
</dbReference>
<name>A0A421CTX7_9EURO</name>
<comment type="caution">
    <text evidence="5">The sequence shown here is derived from an EMBL/GenBank/DDBJ whole genome shotgun (WGS) entry which is preliminary data.</text>
</comment>
<feature type="compositionally biased region" description="Polar residues" evidence="3">
    <location>
        <begin position="308"/>
        <end position="321"/>
    </location>
</feature>
<dbReference type="AlphaFoldDB" id="A0A421CTX7"/>
<dbReference type="InterPro" id="IPR027417">
    <property type="entry name" value="P-loop_NTPase"/>
</dbReference>
<feature type="region of interest" description="Disordered" evidence="3">
    <location>
        <begin position="341"/>
        <end position="364"/>
    </location>
</feature>
<feature type="region of interest" description="Disordered" evidence="3">
    <location>
        <begin position="381"/>
        <end position="427"/>
    </location>
</feature>
<feature type="domain" description="ABC transporter" evidence="4">
    <location>
        <begin position="842"/>
        <end position="1019"/>
    </location>
</feature>
<dbReference type="InterPro" id="IPR003593">
    <property type="entry name" value="AAA+_ATPase"/>
</dbReference>
<dbReference type="Gene3D" id="3.40.50.1580">
    <property type="entry name" value="Nucleoside phosphorylase domain"/>
    <property type="match status" value="1"/>
</dbReference>
<evidence type="ECO:0000256" key="3">
    <source>
        <dbReference type="SAM" id="MobiDB-lite"/>
    </source>
</evidence>
<dbReference type="Pfam" id="PF01048">
    <property type="entry name" value="PNP_UDP_1"/>
    <property type="match status" value="1"/>
</dbReference>
<proteinExistence type="predicted"/>
<evidence type="ECO:0000259" key="4">
    <source>
        <dbReference type="PROSITE" id="PS50893"/>
    </source>
</evidence>
<dbReference type="OrthoDB" id="1658288at2759"/>
<reference evidence="5 6" key="1">
    <citation type="submission" date="2018-08" db="EMBL/GenBank/DDBJ databases">
        <title>Draft genome sequences of two Aspergillus turcosus clinical strains isolated from bronchoalveolar lavage fluid: one azole-susceptible and the other azole-resistant.</title>
        <authorList>
            <person name="Parent-Michaud M."/>
            <person name="Dufresne P.J."/>
            <person name="Fournier E."/>
            <person name="Martineau C."/>
            <person name="Moreira S."/>
            <person name="Perkins V."/>
            <person name="De Repentigny L."/>
            <person name="Dufresne S.F."/>
        </authorList>
    </citation>
    <scope>NUCLEOTIDE SEQUENCE [LARGE SCALE GENOMIC DNA]</scope>
    <source>
        <strain evidence="5">HMR AF 1038</strain>
    </source>
</reference>
<dbReference type="Proteomes" id="UP000215289">
    <property type="component" value="Unassembled WGS sequence"/>
</dbReference>
<dbReference type="GO" id="GO:0005524">
    <property type="term" value="F:ATP binding"/>
    <property type="evidence" value="ECO:0007669"/>
    <property type="project" value="UniProtKB-KW"/>
</dbReference>
<dbReference type="PROSITE" id="PS50893">
    <property type="entry name" value="ABC_TRANSPORTER_2"/>
    <property type="match status" value="1"/>
</dbReference>
<keyword evidence="2" id="KW-0067">ATP-binding</keyword>
<dbReference type="SMART" id="SM00382">
    <property type="entry name" value="AAA"/>
    <property type="match status" value="1"/>
</dbReference>
<dbReference type="SUPFAM" id="SSF52540">
    <property type="entry name" value="P-loop containing nucleoside triphosphate hydrolases"/>
    <property type="match status" value="1"/>
</dbReference>
<evidence type="ECO:0000313" key="5">
    <source>
        <dbReference type="EMBL" id="RLL93200.1"/>
    </source>
</evidence>
<feature type="region of interest" description="Disordered" evidence="3">
    <location>
        <begin position="1"/>
        <end position="26"/>
    </location>
</feature>
<dbReference type="InterPro" id="IPR053137">
    <property type="entry name" value="NLR-like"/>
</dbReference>
<dbReference type="GO" id="GO:0016887">
    <property type="term" value="F:ATP hydrolysis activity"/>
    <property type="evidence" value="ECO:0007669"/>
    <property type="project" value="InterPro"/>
</dbReference>
<sequence>MSTLHPSQVLRRVSGTPNGPMPDPDEVLQYNTRLRSIQQNKDVTTVDDYRWLDQSMRQWSSSDKPSLLVVNGAFNHRFAMRDLGVDIVEVLRAQSIPVVWVMKANSTSIEQDHQEITIIHILEYILLQLLQLSEIRSAQNLPDSLSSTLGESPSREEYFQCLKMVLVHLPEVYIIMDAMVATSCVDKDYERQSFWPSQFWSILRDLGSNEMGSIVKVVLISYGRPQKVPEILKAEGGNRLITVQVPTLLSSSVSSQRRVQHSLIKHTKHKGRSQIEEYIMRPKPSDKQPWLPSAHLEDRQILEKIRSSNDAGQSPGNSPTSIGKELHQPSPVLSRHLLTSSESYSPHSSLVHPRRHLESHNNNPILERQAKIAKCTIRNADDDVRPLTSSPTTPASHIPPYSVTSSEASSRRKSENGKSPVQDLRRSSSACAPIRQAQLASTFNRPQRRSDFEIALICALRVECDAVEALFDEYYEDDFSYGKAPGDPNAYTVGRIMTHNVVLAFMPGMGKANSASLAASFRTSFTGIRIGIVVGICGGVPSGTDDEKEIILGDIVIGTGLVQFDFGRQYPHRVTRKETLQDSLSRPNTEIRSLLAKLSGSRGRKLLRQKTSSYLEELDAITSNEKYAYPGAENDTLFNSDYRHKHQDPRACDTCANCCNFQDEPCKKALESSCAELGCENTELIKRERVELARGFNTNEHPCVDTELEEARKPLIHFGLIASGDVVMKSGHHRDEIASRDGVIAFEMEGAGIWDVFPTVVIKGVCDYADSHKNKMWQPYAAATAACYEATPALDNKIEEQVIAGLRSATVGRTVILVAHRLYSQRNGVGRSQFMPSCSQDRRFPYPFPDRNPGKDVLQGISFTVKPVEHVALVGESGSGKSTIIALLERFYHPSSGRILLDGRDAAEFNINNYRSFFALGRLFHNDRAQRLHVKRWPEAAILLLDEATSALDSESEALIQQALDVASVNRTTITIAHRLSTIQKADTIYVLDSGKIVEHGTHEELYAMRGKYHDYVQLQKPARSA</sequence>